<gene>
    <name evidence="7" type="ORF">C8E83_2760</name>
</gene>
<dbReference type="OrthoDB" id="9180256at2"/>
<feature type="transmembrane region" description="Helical" evidence="5">
    <location>
        <begin position="407"/>
        <end position="426"/>
    </location>
</feature>
<dbReference type="EMBL" id="RBKS01000001">
    <property type="protein sequence ID" value="RKR75612.1"/>
    <property type="molecule type" value="Genomic_DNA"/>
</dbReference>
<comment type="subcellular location">
    <subcellularLocation>
        <location evidence="1">Cell membrane</location>
        <topology evidence="1">Multi-pass membrane protein</topology>
    </subcellularLocation>
</comment>
<dbReference type="PANTHER" id="PTHR23542:SF1">
    <property type="entry name" value="MAJOR FACILITATOR SUPERFAMILY (MFS) PROFILE DOMAIN-CONTAINING PROTEIN"/>
    <property type="match status" value="1"/>
</dbReference>
<dbReference type="AlphaFoldDB" id="A0A495IHV3"/>
<feature type="transmembrane region" description="Helical" evidence="5">
    <location>
        <begin position="253"/>
        <end position="278"/>
    </location>
</feature>
<dbReference type="Gene3D" id="1.20.1250.20">
    <property type="entry name" value="MFS general substrate transporter like domains"/>
    <property type="match status" value="2"/>
</dbReference>
<proteinExistence type="predicted"/>
<dbReference type="InterPro" id="IPR011701">
    <property type="entry name" value="MFS"/>
</dbReference>
<feature type="transmembrane region" description="Helical" evidence="5">
    <location>
        <begin position="37"/>
        <end position="60"/>
    </location>
</feature>
<feature type="transmembrane region" description="Helical" evidence="5">
    <location>
        <begin position="183"/>
        <end position="209"/>
    </location>
</feature>
<dbReference type="Proteomes" id="UP000280008">
    <property type="component" value="Unassembled WGS sequence"/>
</dbReference>
<feature type="domain" description="Major facilitator superfamily (MFS) profile" evidence="6">
    <location>
        <begin position="250"/>
        <end position="435"/>
    </location>
</feature>
<feature type="transmembrane region" description="Helical" evidence="5">
    <location>
        <begin position="66"/>
        <end position="89"/>
    </location>
</feature>
<dbReference type="Pfam" id="PF07690">
    <property type="entry name" value="MFS_1"/>
    <property type="match status" value="1"/>
</dbReference>
<evidence type="ECO:0000256" key="2">
    <source>
        <dbReference type="ARBA" id="ARBA00022692"/>
    </source>
</evidence>
<dbReference type="PANTHER" id="PTHR23542">
    <property type="match status" value="1"/>
</dbReference>
<feature type="transmembrane region" description="Helical" evidence="5">
    <location>
        <begin position="284"/>
        <end position="306"/>
    </location>
</feature>
<keyword evidence="3 5" id="KW-1133">Transmembrane helix</keyword>
<accession>A0A495IHV3</accession>
<comment type="caution">
    <text evidence="7">The sequence shown here is derived from an EMBL/GenBank/DDBJ whole genome shotgun (WGS) entry which is preliminary data.</text>
</comment>
<dbReference type="SUPFAM" id="SSF103473">
    <property type="entry name" value="MFS general substrate transporter"/>
    <property type="match status" value="1"/>
</dbReference>
<feature type="transmembrane region" description="Helical" evidence="5">
    <location>
        <begin position="127"/>
        <end position="146"/>
    </location>
</feature>
<keyword evidence="2 5" id="KW-0812">Transmembrane</keyword>
<keyword evidence="4 5" id="KW-0472">Membrane</keyword>
<dbReference type="GO" id="GO:0005886">
    <property type="term" value="C:plasma membrane"/>
    <property type="evidence" value="ECO:0007669"/>
    <property type="project" value="UniProtKB-SubCell"/>
</dbReference>
<dbReference type="PROSITE" id="PS50850">
    <property type="entry name" value="MFS"/>
    <property type="match status" value="1"/>
</dbReference>
<feature type="transmembrane region" description="Helical" evidence="5">
    <location>
        <begin position="337"/>
        <end position="361"/>
    </location>
</feature>
<dbReference type="InterPro" id="IPR020846">
    <property type="entry name" value="MFS_dom"/>
</dbReference>
<evidence type="ECO:0000256" key="1">
    <source>
        <dbReference type="ARBA" id="ARBA00004651"/>
    </source>
</evidence>
<dbReference type="RefSeq" id="WP_121370387.1">
    <property type="nucleotide sequence ID" value="NZ_RBKS01000001.1"/>
</dbReference>
<dbReference type="GO" id="GO:0022857">
    <property type="term" value="F:transmembrane transporter activity"/>
    <property type="evidence" value="ECO:0007669"/>
    <property type="project" value="InterPro"/>
</dbReference>
<organism evidence="7 8">
    <name type="scientific">Frondihabitans australicus</name>
    <dbReference type="NCBI Taxonomy" id="386892"/>
    <lineage>
        <taxon>Bacteria</taxon>
        <taxon>Bacillati</taxon>
        <taxon>Actinomycetota</taxon>
        <taxon>Actinomycetes</taxon>
        <taxon>Micrococcales</taxon>
        <taxon>Microbacteriaceae</taxon>
        <taxon>Frondihabitans</taxon>
    </lineage>
</organism>
<feature type="transmembrane region" description="Helical" evidence="5">
    <location>
        <begin position="373"/>
        <end position="395"/>
    </location>
</feature>
<evidence type="ECO:0000259" key="6">
    <source>
        <dbReference type="PROSITE" id="PS50850"/>
    </source>
</evidence>
<name>A0A495IHV3_9MICO</name>
<evidence type="ECO:0000256" key="4">
    <source>
        <dbReference type="ARBA" id="ARBA00023136"/>
    </source>
</evidence>
<evidence type="ECO:0000313" key="8">
    <source>
        <dbReference type="Proteomes" id="UP000280008"/>
    </source>
</evidence>
<keyword evidence="8" id="KW-1185">Reference proteome</keyword>
<feature type="transmembrane region" description="Helical" evidence="5">
    <location>
        <begin position="101"/>
        <end position="121"/>
    </location>
</feature>
<reference evidence="7 8" key="1">
    <citation type="submission" date="2018-10" db="EMBL/GenBank/DDBJ databases">
        <title>Sequencing the genomes of 1000 actinobacteria strains.</title>
        <authorList>
            <person name="Klenk H.-P."/>
        </authorList>
    </citation>
    <scope>NUCLEOTIDE SEQUENCE [LARGE SCALE GENOMIC DNA]</scope>
    <source>
        <strain evidence="7 8">DSM 17894</strain>
    </source>
</reference>
<evidence type="ECO:0000313" key="7">
    <source>
        <dbReference type="EMBL" id="RKR75612.1"/>
    </source>
</evidence>
<evidence type="ECO:0000256" key="3">
    <source>
        <dbReference type="ARBA" id="ARBA00022989"/>
    </source>
</evidence>
<sequence length="435" mass="44446">MTGAAPLAAGDDDPLGAHTPGGLSGYRAFFRVRSRRTLFTAGIVGRAPLALVGFSVLFFVQAATGSYAVAGFASGVATGAMAVVSPVFGRIADRRGQRGPLLIAAIAHPIAVALLIVFGSLHLPLPAIGVGSVLVGGTIAPVGAFMRARWPHLVGRGASLQVAFSIEAIADELVWVFGPALAALVAGLVHPAAGLVLSGVMGVVGSLWLRRGGDVTVPSALRPGPQEHGDPAAPGSAPARHVFRPWRSRRVMALLLANAAMGLAFGINDVTVVAWTTSIGKAEIAGLVLTAYSIGSTSGGFLMGLVPARIAPYRLLVGSATVFGIFWSLLVQSPDPYWLFPLGVLAGATITPMTISTNRVVHDEVNPAVFTEALAWISASIAGAMALGNFLGGVVDQAQGPSAGFGVVAYLAPVPFVVVAAIGLTLRRRARVEAA</sequence>
<evidence type="ECO:0000256" key="5">
    <source>
        <dbReference type="SAM" id="Phobius"/>
    </source>
</evidence>
<feature type="transmembrane region" description="Helical" evidence="5">
    <location>
        <begin position="313"/>
        <end position="331"/>
    </location>
</feature>
<protein>
    <submittedName>
        <fullName evidence="7">Putative MFS family arabinose efflux permease</fullName>
    </submittedName>
</protein>
<dbReference type="InterPro" id="IPR036259">
    <property type="entry name" value="MFS_trans_sf"/>
</dbReference>